<keyword evidence="11" id="KW-1185">Reference proteome</keyword>
<dbReference type="Gene3D" id="3.40.50.10490">
    <property type="entry name" value="Glucose-6-phosphate isomerase like protein, domain 1"/>
    <property type="match status" value="2"/>
</dbReference>
<dbReference type="Proteomes" id="UP001061958">
    <property type="component" value="Unassembled WGS sequence"/>
</dbReference>
<evidence type="ECO:0000256" key="2">
    <source>
        <dbReference type="ARBA" id="ARBA00006604"/>
    </source>
</evidence>
<evidence type="ECO:0000256" key="9">
    <source>
        <dbReference type="RuleBase" id="RU000612"/>
    </source>
</evidence>
<evidence type="ECO:0000256" key="5">
    <source>
        <dbReference type="ARBA" id="ARBA00022490"/>
    </source>
</evidence>
<organism evidence="10 11">
    <name type="scientific">Galdieria partita</name>
    <dbReference type="NCBI Taxonomy" id="83374"/>
    <lineage>
        <taxon>Eukaryota</taxon>
        <taxon>Rhodophyta</taxon>
        <taxon>Bangiophyceae</taxon>
        <taxon>Galdieriales</taxon>
        <taxon>Galdieriaceae</taxon>
        <taxon>Galdieria</taxon>
    </lineage>
</organism>
<dbReference type="InterPro" id="IPR035476">
    <property type="entry name" value="SIS_PGI_1"/>
</dbReference>
<dbReference type="PROSITE" id="PS00174">
    <property type="entry name" value="P_GLUCOSE_ISOMERASE_2"/>
    <property type="match status" value="1"/>
</dbReference>
<evidence type="ECO:0000256" key="3">
    <source>
        <dbReference type="ARBA" id="ARBA00011952"/>
    </source>
</evidence>
<dbReference type="FunFam" id="3.40.50.10490:FF:000018">
    <property type="entry name" value="Glucose-6-phosphate isomerase"/>
    <property type="match status" value="1"/>
</dbReference>
<dbReference type="InterPro" id="IPR001672">
    <property type="entry name" value="G6P_Isomerase"/>
</dbReference>
<keyword evidence="6 9" id="KW-0324">Glycolysis</keyword>
<dbReference type="EC" id="5.3.1.9" evidence="3 9"/>
<dbReference type="GO" id="GO:0048029">
    <property type="term" value="F:monosaccharide binding"/>
    <property type="evidence" value="ECO:0007669"/>
    <property type="project" value="TreeGrafter"/>
</dbReference>
<dbReference type="GO" id="GO:0097367">
    <property type="term" value="F:carbohydrate derivative binding"/>
    <property type="evidence" value="ECO:0007669"/>
    <property type="project" value="InterPro"/>
</dbReference>
<name>A0A9C7UPQ4_9RHOD</name>
<evidence type="ECO:0000256" key="4">
    <source>
        <dbReference type="ARBA" id="ARBA00022432"/>
    </source>
</evidence>
<protein>
    <recommendedName>
        <fullName evidence="3 9">Glucose-6-phosphate isomerase</fullName>
        <ecNumber evidence="3 9">5.3.1.9</ecNumber>
    </recommendedName>
</protein>
<sequence>MREEKCRNVPVGFVSFPSTPTQPIHLQRIHNKRAQLPILVTTQRRSNRKPIVVSTVQSVPSIYQATDERISNTSEWKALEEHAKNVISKTHLRDLVNDDKRSEKLWAEFDGCILDYSRQRVIPETMKLLFALARKAKLEEKKEAMFRGYKINVTEDRSVLHTALRAPKGTQLYIDGVDIVDEVWQVLEKIRTFSDRVRNGQHVGVTGRPIKNFIAIGIGGSYLGPEFLHEALRTEKVASAAAGDRVLRFLSNVDPVDVKRATDKLNPEETMAIVVSKTFTTRETSINAKTIKDWLIYHLGDSAETIKKHVVACSTNLDKVVKFGIAPENMFPFWDWVGGRYSVCSAVGALPISLQYSFDVFERFLKGAHSMDTHFRYAPLEGNLPVLLGLLGVWNMSFLNYNARAIHPYSEALLRFPAHIQQLDMESNGKHVNIFGEVVDYPVGEIDFGEPGTNGQHSFFQLLHMGQVVPCDFIGFIESQNPVCEEGEPVSNHDELMANFFAQPDALAFGKTADEVRQEGKPEWLIPHMVFTGNRPSSCLLMPVLDAYVTGQLLALYEHRTAVQGFIWEINSFDQFGVELGKVLANKVRKQLNESRYFNKKISGFNHSTTKLLNRYMEGSVGCAFEHVFHYEDE</sequence>
<dbReference type="InterPro" id="IPR023096">
    <property type="entry name" value="G6P_Isomerase_C"/>
</dbReference>
<dbReference type="GO" id="GO:0004347">
    <property type="term" value="F:glucose-6-phosphate isomerase activity"/>
    <property type="evidence" value="ECO:0007669"/>
    <property type="project" value="UniProtKB-EC"/>
</dbReference>
<keyword evidence="4 9" id="KW-0312">Gluconeogenesis</keyword>
<dbReference type="Pfam" id="PF00342">
    <property type="entry name" value="PGI"/>
    <property type="match status" value="1"/>
</dbReference>
<evidence type="ECO:0000256" key="8">
    <source>
        <dbReference type="ARBA" id="ARBA00029321"/>
    </source>
</evidence>
<comment type="caution">
    <text evidence="10">The sequence shown here is derived from an EMBL/GenBank/DDBJ whole genome shotgun (WGS) entry which is preliminary data.</text>
</comment>
<dbReference type="GO" id="GO:0006094">
    <property type="term" value="P:gluconeogenesis"/>
    <property type="evidence" value="ECO:0007669"/>
    <property type="project" value="UniProtKB-KW"/>
</dbReference>
<dbReference type="AlphaFoldDB" id="A0A9C7UPQ4"/>
<keyword evidence="7 9" id="KW-0413">Isomerase</keyword>
<dbReference type="PRINTS" id="PR00662">
    <property type="entry name" value="G6PISOMERASE"/>
</dbReference>
<dbReference type="FunFam" id="3.40.50.10490:FF:000031">
    <property type="entry name" value="Glucose-6-phosphate isomerase"/>
    <property type="match status" value="1"/>
</dbReference>
<dbReference type="InterPro" id="IPR035482">
    <property type="entry name" value="SIS_PGI_2"/>
</dbReference>
<dbReference type="FunFam" id="3.40.50.10490:FF:000048">
    <property type="entry name" value="Glucose-6-phosphate isomerase"/>
    <property type="match status" value="1"/>
</dbReference>
<dbReference type="CDD" id="cd05016">
    <property type="entry name" value="SIS_PGI_2"/>
    <property type="match status" value="1"/>
</dbReference>
<dbReference type="InterPro" id="IPR018189">
    <property type="entry name" value="Phosphoglucose_isomerase_CS"/>
</dbReference>
<dbReference type="PROSITE" id="PS51463">
    <property type="entry name" value="P_GLUCOSE_ISOMERASE_3"/>
    <property type="match status" value="1"/>
</dbReference>
<proteinExistence type="inferred from homology"/>
<dbReference type="PROSITE" id="PS00765">
    <property type="entry name" value="P_GLUCOSE_ISOMERASE_1"/>
    <property type="match status" value="1"/>
</dbReference>
<dbReference type="PANTHER" id="PTHR11469">
    <property type="entry name" value="GLUCOSE-6-PHOSPHATE ISOMERASE"/>
    <property type="match status" value="1"/>
</dbReference>
<evidence type="ECO:0000313" key="11">
    <source>
        <dbReference type="Proteomes" id="UP001061958"/>
    </source>
</evidence>
<evidence type="ECO:0000256" key="6">
    <source>
        <dbReference type="ARBA" id="ARBA00023152"/>
    </source>
</evidence>
<comment type="pathway">
    <text evidence="1 9">Carbohydrate degradation; glycolysis; D-glyceraldehyde 3-phosphate and glycerone phosphate from D-glucose: step 2/4.</text>
</comment>
<comment type="similarity">
    <text evidence="2 9">Belongs to the GPI family.</text>
</comment>
<accession>A0A9C7UPQ4</accession>
<evidence type="ECO:0000256" key="7">
    <source>
        <dbReference type="ARBA" id="ARBA00023235"/>
    </source>
</evidence>
<dbReference type="NCBIfam" id="NF001211">
    <property type="entry name" value="PRK00179.1"/>
    <property type="match status" value="1"/>
</dbReference>
<evidence type="ECO:0000256" key="1">
    <source>
        <dbReference type="ARBA" id="ARBA00004926"/>
    </source>
</evidence>
<dbReference type="PANTHER" id="PTHR11469:SF1">
    <property type="entry name" value="GLUCOSE-6-PHOSPHATE ISOMERASE"/>
    <property type="match status" value="1"/>
</dbReference>
<gene>
    <name evidence="10" type="ORF">GpartN1_g2960.t1</name>
</gene>
<dbReference type="OrthoDB" id="5831190at2759"/>
<dbReference type="SUPFAM" id="SSF53697">
    <property type="entry name" value="SIS domain"/>
    <property type="match status" value="1"/>
</dbReference>
<dbReference type="EMBL" id="BQMJ01000021">
    <property type="protein sequence ID" value="GJQ11169.1"/>
    <property type="molecule type" value="Genomic_DNA"/>
</dbReference>
<dbReference type="HAMAP" id="MF_00473">
    <property type="entry name" value="G6P_isomerase"/>
    <property type="match status" value="1"/>
</dbReference>
<dbReference type="GO" id="GO:0005829">
    <property type="term" value="C:cytosol"/>
    <property type="evidence" value="ECO:0007669"/>
    <property type="project" value="TreeGrafter"/>
</dbReference>
<dbReference type="GO" id="GO:0006096">
    <property type="term" value="P:glycolytic process"/>
    <property type="evidence" value="ECO:0007669"/>
    <property type="project" value="UniProtKB-KW"/>
</dbReference>
<comment type="catalytic activity">
    <reaction evidence="8 9">
        <text>alpha-D-glucose 6-phosphate = beta-D-fructose 6-phosphate</text>
        <dbReference type="Rhea" id="RHEA:11816"/>
        <dbReference type="ChEBI" id="CHEBI:57634"/>
        <dbReference type="ChEBI" id="CHEBI:58225"/>
        <dbReference type="EC" id="5.3.1.9"/>
    </reaction>
</comment>
<dbReference type="CDD" id="cd05015">
    <property type="entry name" value="SIS_PGI_1"/>
    <property type="match status" value="1"/>
</dbReference>
<dbReference type="GO" id="GO:0051156">
    <property type="term" value="P:glucose 6-phosphate metabolic process"/>
    <property type="evidence" value="ECO:0007669"/>
    <property type="project" value="TreeGrafter"/>
</dbReference>
<dbReference type="InterPro" id="IPR046348">
    <property type="entry name" value="SIS_dom_sf"/>
</dbReference>
<dbReference type="Gene3D" id="1.10.1390.10">
    <property type="match status" value="1"/>
</dbReference>
<reference evidence="10" key="2">
    <citation type="submission" date="2022-01" db="EMBL/GenBank/DDBJ databases">
        <authorList>
            <person name="Hirooka S."/>
            <person name="Miyagishima S.Y."/>
        </authorList>
    </citation>
    <scope>NUCLEOTIDE SEQUENCE</scope>
    <source>
        <strain evidence="10">NBRC 102759</strain>
    </source>
</reference>
<evidence type="ECO:0000313" key="10">
    <source>
        <dbReference type="EMBL" id="GJQ11169.1"/>
    </source>
</evidence>
<reference evidence="10" key="1">
    <citation type="journal article" date="2022" name="Proc. Natl. Acad. Sci. U.S.A.">
        <title>Life cycle and functional genomics of the unicellular red alga Galdieria for elucidating algal and plant evolution and industrial use.</title>
        <authorList>
            <person name="Hirooka S."/>
            <person name="Itabashi T."/>
            <person name="Ichinose T.M."/>
            <person name="Onuma R."/>
            <person name="Fujiwara T."/>
            <person name="Yamashita S."/>
            <person name="Jong L.W."/>
            <person name="Tomita R."/>
            <person name="Iwane A.H."/>
            <person name="Miyagishima S.Y."/>
        </authorList>
    </citation>
    <scope>NUCLEOTIDE SEQUENCE</scope>
    <source>
        <strain evidence="10">NBRC 102759</strain>
    </source>
</reference>
<keyword evidence="5" id="KW-0963">Cytoplasm</keyword>